<sequence length="85" mass="10051">FNRQKEIYKLPDNQACILRLDVWSVHRGQEFYNWLPATCPWILREYVPGGCTGLFQPCDVGINRPLKHAIRQVVNEDQQERHSEE</sequence>
<reference evidence="1 2" key="1">
    <citation type="journal article" date="2016" name="Mol. Biol. Evol.">
        <title>Comparative Genomics of Early-Diverging Mushroom-Forming Fungi Provides Insights into the Origins of Lignocellulose Decay Capabilities.</title>
        <authorList>
            <person name="Nagy L.G."/>
            <person name="Riley R."/>
            <person name="Tritt A."/>
            <person name="Adam C."/>
            <person name="Daum C."/>
            <person name="Floudas D."/>
            <person name="Sun H."/>
            <person name="Yadav J.S."/>
            <person name="Pangilinan J."/>
            <person name="Larsson K.H."/>
            <person name="Matsuura K."/>
            <person name="Barry K."/>
            <person name="Labutti K."/>
            <person name="Kuo R."/>
            <person name="Ohm R.A."/>
            <person name="Bhattacharya S.S."/>
            <person name="Shirouzu T."/>
            <person name="Yoshinaga Y."/>
            <person name="Martin F.M."/>
            <person name="Grigoriev I.V."/>
            <person name="Hibbett D.S."/>
        </authorList>
    </citation>
    <scope>NUCLEOTIDE SEQUENCE [LARGE SCALE GENOMIC DNA]</scope>
    <source>
        <strain evidence="1 2">93-53</strain>
    </source>
</reference>
<keyword evidence="2" id="KW-1185">Reference proteome</keyword>
<dbReference type="GeneID" id="63820380"/>
<dbReference type="Proteomes" id="UP000076871">
    <property type="component" value="Unassembled WGS sequence"/>
</dbReference>
<evidence type="ECO:0000313" key="1">
    <source>
        <dbReference type="EMBL" id="KZT10423.1"/>
    </source>
</evidence>
<dbReference type="OrthoDB" id="3341102at2759"/>
<evidence type="ECO:0008006" key="3">
    <source>
        <dbReference type="Google" id="ProtNLM"/>
    </source>
</evidence>
<protein>
    <recommendedName>
        <fullName evidence="3">DDE-1 domain-containing protein</fullName>
    </recommendedName>
</protein>
<feature type="non-terminal residue" evidence="1">
    <location>
        <position position="85"/>
    </location>
</feature>
<dbReference type="EMBL" id="KV427609">
    <property type="protein sequence ID" value="KZT10423.1"/>
    <property type="molecule type" value="Genomic_DNA"/>
</dbReference>
<dbReference type="InParanoid" id="A0A165GJ65"/>
<feature type="non-terminal residue" evidence="1">
    <location>
        <position position="1"/>
    </location>
</feature>
<accession>A0A165GJ65</accession>
<dbReference type="AlphaFoldDB" id="A0A165GJ65"/>
<proteinExistence type="predicted"/>
<organism evidence="1 2">
    <name type="scientific">Laetiporus sulphureus 93-53</name>
    <dbReference type="NCBI Taxonomy" id="1314785"/>
    <lineage>
        <taxon>Eukaryota</taxon>
        <taxon>Fungi</taxon>
        <taxon>Dikarya</taxon>
        <taxon>Basidiomycota</taxon>
        <taxon>Agaricomycotina</taxon>
        <taxon>Agaricomycetes</taxon>
        <taxon>Polyporales</taxon>
        <taxon>Laetiporus</taxon>
    </lineage>
</organism>
<name>A0A165GJ65_9APHY</name>
<evidence type="ECO:0000313" key="2">
    <source>
        <dbReference type="Proteomes" id="UP000076871"/>
    </source>
</evidence>
<gene>
    <name evidence="1" type="ORF">LAESUDRAFT_627188</name>
</gene>
<dbReference type="RefSeq" id="XP_040768163.1">
    <property type="nucleotide sequence ID" value="XM_040903349.1"/>
</dbReference>